<organism evidence="9">
    <name type="scientific">Metschnikowia matae</name>
    <dbReference type="NCBI Taxonomy" id="1697385"/>
    <lineage>
        <taxon>Eukaryota</taxon>
        <taxon>Fungi</taxon>
        <taxon>Dikarya</taxon>
        <taxon>Ascomycota</taxon>
        <taxon>Saccharomycotina</taxon>
        <taxon>Pichiomycetes</taxon>
        <taxon>Metschnikowiaceae</taxon>
        <taxon>Metschnikowia</taxon>
    </lineage>
</organism>
<dbReference type="AlphaFoldDB" id="A0A7D7KRH1"/>
<comment type="similarity">
    <text evidence="8">Belongs to the complex I subunit 6 family.</text>
</comment>
<proteinExistence type="inferred from homology"/>
<feature type="transmembrane region" description="Helical" evidence="8">
    <location>
        <begin position="79"/>
        <end position="98"/>
    </location>
</feature>
<keyword evidence="8" id="KW-0249">Electron transport</keyword>
<comment type="catalytic activity">
    <reaction evidence="7 8">
        <text>a ubiquinone + NADH + 5 H(+)(in) = a ubiquinol + NAD(+) + 4 H(+)(out)</text>
        <dbReference type="Rhea" id="RHEA:29091"/>
        <dbReference type="Rhea" id="RHEA-COMP:9565"/>
        <dbReference type="Rhea" id="RHEA-COMP:9566"/>
        <dbReference type="ChEBI" id="CHEBI:15378"/>
        <dbReference type="ChEBI" id="CHEBI:16389"/>
        <dbReference type="ChEBI" id="CHEBI:17976"/>
        <dbReference type="ChEBI" id="CHEBI:57540"/>
        <dbReference type="ChEBI" id="CHEBI:57945"/>
        <dbReference type="EC" id="7.1.1.2"/>
    </reaction>
</comment>
<dbReference type="EMBL" id="MT433116">
    <property type="protein sequence ID" value="QMS50919.1"/>
    <property type="molecule type" value="Genomic_DNA"/>
</dbReference>
<dbReference type="PANTHER" id="PTHR33269:SF17">
    <property type="entry name" value="NADH-UBIQUINONE OXIDOREDUCTASE CHAIN 6"/>
    <property type="match status" value="1"/>
</dbReference>
<geneLocation type="mitochondrion" evidence="9"/>
<dbReference type="EC" id="7.1.1.2" evidence="2 8"/>
<dbReference type="InterPro" id="IPR001457">
    <property type="entry name" value="NADH_UbQ/plastoQ_OxRdtase_su6"/>
</dbReference>
<keyword evidence="8" id="KW-0812">Transmembrane</keyword>
<gene>
    <name evidence="9" type="primary">nad6</name>
</gene>
<accession>A0A7D7KRH1</accession>
<evidence type="ECO:0000256" key="6">
    <source>
        <dbReference type="ARBA" id="ARBA00023075"/>
    </source>
</evidence>
<dbReference type="GO" id="GO:0031966">
    <property type="term" value="C:mitochondrial membrane"/>
    <property type="evidence" value="ECO:0007669"/>
    <property type="project" value="UniProtKB-SubCell"/>
</dbReference>
<protein>
    <recommendedName>
        <fullName evidence="3 8">NADH-ubiquinone oxidoreductase chain 6</fullName>
        <ecNumber evidence="2 8">7.1.1.2</ecNumber>
    </recommendedName>
</protein>
<evidence type="ECO:0000256" key="4">
    <source>
        <dbReference type="ARBA" id="ARBA00022660"/>
    </source>
</evidence>
<sequence>MNLMSGTSSLLAMGLLSPVQSMLWLMMLFVSTAMSLYNQDFMLMGMLYMLMYVGAIAMTFLFMLSLLKMDYMPQGNVSPLMMTLLCVCFMPLDLTYNYNGMMMEFNDTYNELTVVGNQFYTEYAMLLMMTGMMLMLSVVGAMAITR</sequence>
<keyword evidence="8" id="KW-0520">NAD</keyword>
<feature type="transmembrane region" description="Helical" evidence="8">
    <location>
        <begin position="45"/>
        <end position="67"/>
    </location>
</feature>
<keyword evidence="4 8" id="KW-0679">Respiratory chain</keyword>
<evidence type="ECO:0000313" key="9">
    <source>
        <dbReference type="EMBL" id="QMS50919.1"/>
    </source>
</evidence>
<keyword evidence="8 9" id="KW-0496">Mitochondrion</keyword>
<evidence type="ECO:0000256" key="1">
    <source>
        <dbReference type="ARBA" id="ARBA00003257"/>
    </source>
</evidence>
<evidence type="ECO:0000256" key="3">
    <source>
        <dbReference type="ARBA" id="ARBA00021095"/>
    </source>
</evidence>
<evidence type="ECO:0000256" key="8">
    <source>
        <dbReference type="RuleBase" id="RU004430"/>
    </source>
</evidence>
<reference evidence="9" key="1">
    <citation type="submission" date="2020-05" db="EMBL/GenBank/DDBJ databases">
        <title>Do Metschnikowia yeast have the strangest mitochondrial genomes of all fungi?</title>
        <authorList>
            <person name="Lee D.K."/>
            <person name="Hsiang T."/>
            <person name="Lachance M.-A."/>
            <person name="Smith D.R."/>
        </authorList>
    </citation>
    <scope>NUCLEOTIDE SEQUENCE</scope>
    <source>
        <strain evidence="9">UFMG-CM-Y395</strain>
    </source>
</reference>
<comment type="subcellular location">
    <subcellularLocation>
        <location evidence="8">Mitochondrion membrane</location>
        <topology evidence="8">Multi-pass membrane protein</topology>
    </subcellularLocation>
</comment>
<keyword evidence="8" id="KW-1133">Transmembrane helix</keyword>
<evidence type="ECO:0000256" key="2">
    <source>
        <dbReference type="ARBA" id="ARBA00012944"/>
    </source>
</evidence>
<keyword evidence="8" id="KW-0813">Transport</keyword>
<dbReference type="Pfam" id="PF00499">
    <property type="entry name" value="Oxidored_q3"/>
    <property type="match status" value="1"/>
</dbReference>
<evidence type="ECO:0000256" key="5">
    <source>
        <dbReference type="ARBA" id="ARBA00022967"/>
    </source>
</evidence>
<dbReference type="GO" id="GO:0008137">
    <property type="term" value="F:NADH dehydrogenase (ubiquinone) activity"/>
    <property type="evidence" value="ECO:0007669"/>
    <property type="project" value="UniProtKB-UniRule"/>
</dbReference>
<keyword evidence="6 8" id="KW-0830">Ubiquinone</keyword>
<keyword evidence="5 8" id="KW-1278">Translocase</keyword>
<comment type="function">
    <text evidence="1">Core subunit of the mitochondrial membrane respiratory chain NADH dehydrogenase (Complex I) that is believed to belong to the minimal assembly required for catalysis. Complex I functions in the transfer of electrons from NADH to the respiratory chain. The immediate electron acceptor for the enzyme is believed to be ubiquinone.</text>
</comment>
<name>A0A7D7KRH1_9ASCO</name>
<dbReference type="PANTHER" id="PTHR33269">
    <property type="entry name" value="NADH-UBIQUINONE OXIDOREDUCTASE CHAIN 6"/>
    <property type="match status" value="1"/>
</dbReference>
<comment type="function">
    <text evidence="8">Core subunit of the mitochondrial membrane respiratory chain NADH dehydrogenase (Complex I) which catalyzes electron transfer from NADH through the respiratory chain, using ubiquinone as an electron acceptor. Essential for the catalytic activity and assembly of complex I.</text>
</comment>
<keyword evidence="8" id="KW-0472">Membrane</keyword>
<dbReference type="Gene3D" id="1.20.120.1200">
    <property type="entry name" value="NADH-ubiquinone/plastoquinone oxidoreductase chain 6, subunit NuoJ"/>
    <property type="match status" value="1"/>
</dbReference>
<feature type="transmembrane region" description="Helical" evidence="8">
    <location>
        <begin position="123"/>
        <end position="144"/>
    </location>
</feature>
<dbReference type="InterPro" id="IPR042106">
    <property type="entry name" value="Nuo/plastoQ_OxRdtase_6_NuoJ"/>
</dbReference>
<evidence type="ECO:0000256" key="7">
    <source>
        <dbReference type="ARBA" id="ARBA00049551"/>
    </source>
</evidence>